<keyword evidence="4 7" id="KW-1133">Transmembrane helix</keyword>
<accession>A7RGN3</accession>
<evidence type="ECO:0000256" key="2">
    <source>
        <dbReference type="ARBA" id="ARBA00008821"/>
    </source>
</evidence>
<dbReference type="Proteomes" id="UP000001593">
    <property type="component" value="Unassembled WGS sequence"/>
</dbReference>
<feature type="transmembrane region" description="Helical" evidence="7">
    <location>
        <begin position="228"/>
        <end position="248"/>
    </location>
</feature>
<feature type="transmembrane region" description="Helical" evidence="7">
    <location>
        <begin position="416"/>
        <end position="438"/>
    </location>
</feature>
<gene>
    <name evidence="8" type="ORF">NEMVEDRAFT_v1g158385</name>
</gene>
<sequence length="612" mass="66311">MNNHNRTGSSKLLALSPSMGKMDHSNEHPQNNDIETKKRRKALGLAYVVDENPPWYACLSLGFQHYLTMLGGTLSIPFILSGPMCFSNNPLVVAEVLSTIFFVSGISTLLQTTFGVRLPIVQGGTFSFLAPTFAILSLPQFKCPTDTVTDGLNITANATTDNSGDWRIRMREIQGAIMVSSLFQIFIGFSGVMGFLLRFIGPIAVAPTITLIGLSLFHVAAEHAGNHWGVAFMTVALITIFSQILTNIKVPLLGYRFKKGFFVVHCPIFKLFPIILAIFVSWVICAIVTAAGGFPDDPKHPNFLARTDARTIVLRESNWFRFPYPGQWGTPTVSAAGVFGMLAGVLASIIESVGDYYACARLSGAPPPPKHAINRGIGVEGIGCLITGLWGSGNGTTSYSENIGALGITKVGSLRVIQYAGLILVVMGVVGKIGALFTTVPDPIVGGVFMVMFGIVTAVGISNLQFVDLNSSRNLFIIGVSLMLGFALPWYLDKHPEAIATGLREIDQIITVLLKTSMAVAGITGLFLDNAIPGTPEERGIYRWRTIVTQEGDESGSLASIYIYDLPFGLNRLSKLPIARFLPFLPYYTEEDTHGDEGVVKTNQHVSYSMWV</sequence>
<keyword evidence="3 7" id="KW-0812">Transmembrane</keyword>
<evidence type="ECO:0000256" key="7">
    <source>
        <dbReference type="SAM" id="Phobius"/>
    </source>
</evidence>
<dbReference type="KEGG" id="nve:5521844"/>
<feature type="transmembrane region" description="Helical" evidence="7">
    <location>
        <begin position="120"/>
        <end position="138"/>
    </location>
</feature>
<feature type="region of interest" description="Disordered" evidence="6">
    <location>
        <begin position="16"/>
        <end position="35"/>
    </location>
</feature>
<dbReference type="PANTHER" id="PTHR11119">
    <property type="entry name" value="XANTHINE-URACIL / VITAMIN C PERMEASE FAMILY MEMBER"/>
    <property type="match status" value="1"/>
</dbReference>
<reference evidence="8 9" key="1">
    <citation type="journal article" date="2007" name="Science">
        <title>Sea anemone genome reveals ancestral eumetazoan gene repertoire and genomic organization.</title>
        <authorList>
            <person name="Putnam N.H."/>
            <person name="Srivastava M."/>
            <person name="Hellsten U."/>
            <person name="Dirks B."/>
            <person name="Chapman J."/>
            <person name="Salamov A."/>
            <person name="Terry A."/>
            <person name="Shapiro H."/>
            <person name="Lindquist E."/>
            <person name="Kapitonov V.V."/>
            <person name="Jurka J."/>
            <person name="Genikhovich G."/>
            <person name="Grigoriev I.V."/>
            <person name="Lucas S.M."/>
            <person name="Steele R.E."/>
            <person name="Finnerty J.R."/>
            <person name="Technau U."/>
            <person name="Martindale M.Q."/>
            <person name="Rokhsar D.S."/>
        </authorList>
    </citation>
    <scope>NUCLEOTIDE SEQUENCE [LARGE SCALE GENOMIC DNA]</scope>
    <source>
        <strain evidence="9">CH2 X CH6</strain>
    </source>
</reference>
<feature type="transmembrane region" description="Helical" evidence="7">
    <location>
        <begin position="176"/>
        <end position="197"/>
    </location>
</feature>
<evidence type="ECO:0000313" key="9">
    <source>
        <dbReference type="Proteomes" id="UP000001593"/>
    </source>
</evidence>
<protein>
    <recommendedName>
        <fullName evidence="10">Solute carrier family 23 member 2</fullName>
    </recommendedName>
</protein>
<dbReference type="OrthoDB" id="1641903at2759"/>
<evidence type="ECO:0000256" key="1">
    <source>
        <dbReference type="ARBA" id="ARBA00004141"/>
    </source>
</evidence>
<dbReference type="OMA" id="TIIQCKG"/>
<dbReference type="Pfam" id="PF00860">
    <property type="entry name" value="Xan_ur_permease"/>
    <property type="match status" value="1"/>
</dbReference>
<feature type="transmembrane region" description="Helical" evidence="7">
    <location>
        <begin position="474"/>
        <end position="492"/>
    </location>
</feature>
<name>A7RGN3_NEMVE</name>
<dbReference type="GO" id="GO:0016020">
    <property type="term" value="C:membrane"/>
    <property type="evidence" value="ECO:0007669"/>
    <property type="project" value="UniProtKB-SubCell"/>
</dbReference>
<dbReference type="eggNOG" id="KOG1292">
    <property type="taxonomic scope" value="Eukaryota"/>
</dbReference>
<evidence type="ECO:0000256" key="3">
    <source>
        <dbReference type="ARBA" id="ARBA00022692"/>
    </source>
</evidence>
<dbReference type="AlphaFoldDB" id="A7RGN3"/>
<evidence type="ECO:0008006" key="10">
    <source>
        <dbReference type="Google" id="ProtNLM"/>
    </source>
</evidence>
<evidence type="ECO:0000256" key="4">
    <source>
        <dbReference type="ARBA" id="ARBA00022989"/>
    </source>
</evidence>
<comment type="similarity">
    <text evidence="2">Belongs to the nucleobase:cation symporter-2 (NCS2) (TC 2.A.40) family.</text>
</comment>
<feature type="transmembrane region" description="Helical" evidence="7">
    <location>
        <begin position="63"/>
        <end position="80"/>
    </location>
</feature>
<dbReference type="FunCoup" id="A7RGN3">
    <property type="interactions" value="23"/>
</dbReference>
<keyword evidence="9" id="KW-1185">Reference proteome</keyword>
<evidence type="ECO:0000256" key="6">
    <source>
        <dbReference type="SAM" id="MobiDB-lite"/>
    </source>
</evidence>
<dbReference type="PhylomeDB" id="A7RGN3"/>
<feature type="transmembrane region" description="Helical" evidence="7">
    <location>
        <begin position="268"/>
        <end position="294"/>
    </location>
</feature>
<evidence type="ECO:0000256" key="5">
    <source>
        <dbReference type="ARBA" id="ARBA00023136"/>
    </source>
</evidence>
<keyword evidence="5 7" id="KW-0472">Membrane</keyword>
<proteinExistence type="inferred from homology"/>
<dbReference type="InParanoid" id="A7RGN3"/>
<feature type="transmembrane region" description="Helical" evidence="7">
    <location>
        <begin position="203"/>
        <end position="221"/>
    </location>
</feature>
<feature type="transmembrane region" description="Helical" evidence="7">
    <location>
        <begin position="92"/>
        <end position="114"/>
    </location>
</feature>
<dbReference type="STRING" id="45351.A7RGN3"/>
<organism evidence="8 9">
    <name type="scientific">Nematostella vectensis</name>
    <name type="common">Starlet sea anemone</name>
    <dbReference type="NCBI Taxonomy" id="45351"/>
    <lineage>
        <taxon>Eukaryota</taxon>
        <taxon>Metazoa</taxon>
        <taxon>Cnidaria</taxon>
        <taxon>Anthozoa</taxon>
        <taxon>Hexacorallia</taxon>
        <taxon>Actiniaria</taxon>
        <taxon>Edwardsiidae</taxon>
        <taxon>Nematostella</taxon>
    </lineage>
</organism>
<dbReference type="GO" id="GO:0022857">
    <property type="term" value="F:transmembrane transporter activity"/>
    <property type="evidence" value="ECO:0007669"/>
    <property type="project" value="InterPro"/>
</dbReference>
<dbReference type="HOGENOM" id="CLU_017959_5_4_1"/>
<feature type="transmembrane region" description="Helical" evidence="7">
    <location>
        <begin position="444"/>
        <end position="462"/>
    </location>
</feature>
<dbReference type="EMBL" id="DS469509">
    <property type="protein sequence ID" value="EDO49565.1"/>
    <property type="molecule type" value="Genomic_DNA"/>
</dbReference>
<comment type="subcellular location">
    <subcellularLocation>
        <location evidence="1">Membrane</location>
        <topology evidence="1">Multi-pass membrane protein</topology>
    </subcellularLocation>
</comment>
<dbReference type="InterPro" id="IPR006043">
    <property type="entry name" value="NCS2"/>
</dbReference>
<evidence type="ECO:0000313" key="8">
    <source>
        <dbReference type="EMBL" id="EDO49565.1"/>
    </source>
</evidence>